<feature type="domain" description="Glycosyltransferase 2-like" evidence="2">
    <location>
        <begin position="41"/>
        <end position="138"/>
    </location>
</feature>
<keyword evidence="4" id="KW-1185">Reference proteome</keyword>
<feature type="region of interest" description="Disordered" evidence="1">
    <location>
        <begin position="1"/>
        <end position="22"/>
    </location>
</feature>
<protein>
    <recommendedName>
        <fullName evidence="2">Glycosyltransferase 2-like domain-containing protein</fullName>
    </recommendedName>
</protein>
<name>A0ABQ0T396_9BACL</name>
<reference evidence="3 4" key="1">
    <citation type="submission" date="2019-06" db="EMBL/GenBank/DDBJ databases">
        <title>Whole genome shotgun sequence of Brevibacillus formosus NBRC 15716.</title>
        <authorList>
            <person name="Hosoyama A."/>
            <person name="Uohara A."/>
            <person name="Ohji S."/>
            <person name="Ichikawa N."/>
        </authorList>
    </citation>
    <scope>NUCLEOTIDE SEQUENCE [LARGE SCALE GENOMIC DNA]</scope>
    <source>
        <strain evidence="3 4">NBRC 15716</strain>
    </source>
</reference>
<accession>A0ABQ0T396</accession>
<evidence type="ECO:0000313" key="3">
    <source>
        <dbReference type="EMBL" id="GED57747.1"/>
    </source>
</evidence>
<dbReference type="InterPro" id="IPR001173">
    <property type="entry name" value="Glyco_trans_2-like"/>
</dbReference>
<feature type="compositionally biased region" description="Basic and acidic residues" evidence="1">
    <location>
        <begin position="7"/>
        <end position="22"/>
    </location>
</feature>
<dbReference type="SUPFAM" id="SSF53448">
    <property type="entry name" value="Nucleotide-diphospho-sugar transferases"/>
    <property type="match status" value="1"/>
</dbReference>
<evidence type="ECO:0000256" key="1">
    <source>
        <dbReference type="SAM" id="MobiDB-lite"/>
    </source>
</evidence>
<dbReference type="EMBL" id="BJOL01000012">
    <property type="protein sequence ID" value="GED57747.1"/>
    <property type="molecule type" value="Genomic_DNA"/>
</dbReference>
<dbReference type="Pfam" id="PF00535">
    <property type="entry name" value="Glycos_transf_2"/>
    <property type="match status" value="1"/>
</dbReference>
<dbReference type="Proteomes" id="UP000319498">
    <property type="component" value="Unassembled WGS sequence"/>
</dbReference>
<proteinExistence type="predicted"/>
<evidence type="ECO:0000313" key="4">
    <source>
        <dbReference type="Proteomes" id="UP000319498"/>
    </source>
</evidence>
<dbReference type="Gene3D" id="3.90.550.10">
    <property type="entry name" value="Spore Coat Polysaccharide Biosynthesis Protein SpsA, Chain A"/>
    <property type="match status" value="1"/>
</dbReference>
<comment type="caution">
    <text evidence="3">The sequence shown here is derived from an EMBL/GenBank/DDBJ whole genome shotgun (WGS) entry which is preliminary data.</text>
</comment>
<dbReference type="CDD" id="cd00761">
    <property type="entry name" value="Glyco_tranf_GTA_type"/>
    <property type="match status" value="1"/>
</dbReference>
<evidence type="ECO:0000259" key="2">
    <source>
        <dbReference type="Pfam" id="PF00535"/>
    </source>
</evidence>
<dbReference type="InterPro" id="IPR029044">
    <property type="entry name" value="Nucleotide-diphossugar_trans"/>
</dbReference>
<organism evidence="3 4">
    <name type="scientific">Brevibacillus formosus</name>
    <dbReference type="NCBI Taxonomy" id="54913"/>
    <lineage>
        <taxon>Bacteria</taxon>
        <taxon>Bacillati</taxon>
        <taxon>Bacillota</taxon>
        <taxon>Bacilli</taxon>
        <taxon>Bacillales</taxon>
        <taxon>Paenibacillaceae</taxon>
        <taxon>Brevibacillus</taxon>
    </lineage>
</organism>
<sequence length="257" mass="28769">MANAKRNMRDPTKKRREEHINGKEKCQNVNRLSVILSVHYEQTIKKVLKQIEKLRPMEIVLVVDGCPDQSAKKILTHSSCPLTALVYPFPLGDDVWRAIGAKEATGDVWLFLDADHVVAANDMQSFVRSCYRGADIALRKSMTTLRQASMEPDTILLAKTFLNNLVSRHELGTSSMYDLPFAMTRQAASVIGVQHLVVPAVAHAIALHNQLRVVPSHSIASAKLTRKRVPQRKNKPSVKQTILGDHLEAMDYVMSLK</sequence>
<gene>
    <name evidence="3" type="ORF">BFO01nite_18790</name>
</gene>